<dbReference type="SUPFAM" id="SSF57756">
    <property type="entry name" value="Retrovirus zinc finger-like domains"/>
    <property type="match status" value="1"/>
</dbReference>
<dbReference type="Pfam" id="PF14529">
    <property type="entry name" value="Exo_endo_phos_2"/>
    <property type="match status" value="1"/>
</dbReference>
<dbReference type="Proteomes" id="UP000765509">
    <property type="component" value="Unassembled WGS sequence"/>
</dbReference>
<dbReference type="AlphaFoldDB" id="A0A9Q3CZ29"/>
<sequence length="572" mass="65524">MQWLGHPKEEEKSHGSLVIYFTDKTLAHQILRGGLIFDGNFMRTMPYTQGPPQCFNCLKTGHMAFQCKNDPICSKCGNSHLPQDCKDPGYAPSIKRCTERDPNIKPPTSTPWRITPKQETLPCKTTTKKIFHLEIIEPWINPHTCLPPLHQNWHRITPNANPRNKDNKPRACTYINKRIPAHQITNHIQESHLLSITTISNLSETIPDITILSLYNPPSTFTGIDLLNQWLQNNSTRQTPTFIMMDSNLHHPHWNPKGYTHTHTQARDLIKACGRKGFRLISPRHTPTFLGAVGKPTAIDLTWANHKSRLLLPITQVQLNNHSSDHHPILTKITLPHSLTLPPQKHLTMRLNQLNPDLFLDHLGQLLLTTANTTETDTPNATDKTIQDLSTAILTAYNNQGKWVNTNPARAKAWWDKRQLDELVKLRNQARREMLKRQTDKTQKTYYHHQQQFKQKVWELKSDLDLKFENNSNRILQFISHNVFNLSNGHRDIAAQIQSYSFLSIPDDHTITSRVNLLNQIINTVNNSHITRPSSPSKPYRLQLFGSTQFGLDSQTSDLDLCLIDPDRPNGA</sequence>
<feature type="domain" description="CCHC-type" evidence="4">
    <location>
        <begin position="54"/>
        <end position="69"/>
    </location>
</feature>
<evidence type="ECO:0000313" key="5">
    <source>
        <dbReference type="EMBL" id="MBW0493889.1"/>
    </source>
</evidence>
<comment type="caution">
    <text evidence="5">The sequence shown here is derived from an EMBL/GenBank/DDBJ whole genome shotgun (WGS) entry which is preliminary data.</text>
</comment>
<evidence type="ECO:0000256" key="3">
    <source>
        <dbReference type="SAM" id="MobiDB-lite"/>
    </source>
</evidence>
<name>A0A9Q3CZ29_9BASI</name>
<dbReference type="PROSITE" id="PS50158">
    <property type="entry name" value="ZF_CCHC"/>
    <property type="match status" value="1"/>
</dbReference>
<dbReference type="GO" id="GO:0006397">
    <property type="term" value="P:mRNA processing"/>
    <property type="evidence" value="ECO:0007669"/>
    <property type="project" value="UniProtKB-KW"/>
</dbReference>
<dbReference type="Gene3D" id="4.10.60.10">
    <property type="entry name" value="Zinc finger, CCHC-type"/>
    <property type="match status" value="1"/>
</dbReference>
<reference evidence="5" key="1">
    <citation type="submission" date="2021-03" db="EMBL/GenBank/DDBJ databases">
        <title>Draft genome sequence of rust myrtle Austropuccinia psidii MF-1, a brazilian biotype.</title>
        <authorList>
            <person name="Quecine M.C."/>
            <person name="Pachon D.M.R."/>
            <person name="Bonatelli M.L."/>
            <person name="Correr F.H."/>
            <person name="Franceschini L.M."/>
            <person name="Leite T.F."/>
            <person name="Margarido G.R.A."/>
            <person name="Almeida C.A."/>
            <person name="Ferrarezi J.A."/>
            <person name="Labate C.A."/>
        </authorList>
    </citation>
    <scope>NUCLEOTIDE SEQUENCE</scope>
    <source>
        <strain evidence="5">MF-1</strain>
    </source>
</reference>
<dbReference type="InterPro" id="IPR001878">
    <property type="entry name" value="Znf_CCHC"/>
</dbReference>
<evidence type="ECO:0000259" key="4">
    <source>
        <dbReference type="PROSITE" id="PS50158"/>
    </source>
</evidence>
<dbReference type="InterPro" id="IPR036875">
    <property type="entry name" value="Znf_CCHC_sf"/>
</dbReference>
<dbReference type="InterPro" id="IPR043519">
    <property type="entry name" value="NT_sf"/>
</dbReference>
<dbReference type="Gene3D" id="3.30.460.10">
    <property type="entry name" value="Beta Polymerase, domain 2"/>
    <property type="match status" value="1"/>
</dbReference>
<keyword evidence="2" id="KW-0863">Zinc-finger</keyword>
<dbReference type="SMART" id="SM00343">
    <property type="entry name" value="ZnF_C2HC"/>
    <property type="match status" value="2"/>
</dbReference>
<evidence type="ECO:0000256" key="1">
    <source>
        <dbReference type="ARBA" id="ARBA00022664"/>
    </source>
</evidence>
<dbReference type="Gene3D" id="3.60.10.10">
    <property type="entry name" value="Endonuclease/exonuclease/phosphatase"/>
    <property type="match status" value="1"/>
</dbReference>
<dbReference type="GO" id="GO:0003676">
    <property type="term" value="F:nucleic acid binding"/>
    <property type="evidence" value="ECO:0007669"/>
    <property type="project" value="InterPro"/>
</dbReference>
<evidence type="ECO:0000256" key="2">
    <source>
        <dbReference type="PROSITE-ProRule" id="PRU00047"/>
    </source>
</evidence>
<organism evidence="5 6">
    <name type="scientific">Austropuccinia psidii MF-1</name>
    <dbReference type="NCBI Taxonomy" id="1389203"/>
    <lineage>
        <taxon>Eukaryota</taxon>
        <taxon>Fungi</taxon>
        <taxon>Dikarya</taxon>
        <taxon>Basidiomycota</taxon>
        <taxon>Pucciniomycotina</taxon>
        <taxon>Pucciniomycetes</taxon>
        <taxon>Pucciniales</taxon>
        <taxon>Sphaerophragmiaceae</taxon>
        <taxon>Austropuccinia</taxon>
    </lineage>
</organism>
<protein>
    <recommendedName>
        <fullName evidence="4">CCHC-type domain-containing protein</fullName>
    </recommendedName>
</protein>
<dbReference type="InterPro" id="IPR005135">
    <property type="entry name" value="Endo/exonuclease/phosphatase"/>
</dbReference>
<accession>A0A9Q3CZ29</accession>
<feature type="region of interest" description="Disordered" evidence="3">
    <location>
        <begin position="96"/>
        <end position="115"/>
    </location>
</feature>
<dbReference type="SUPFAM" id="SSF81301">
    <property type="entry name" value="Nucleotidyltransferase"/>
    <property type="match status" value="1"/>
</dbReference>
<dbReference type="GO" id="GO:0003824">
    <property type="term" value="F:catalytic activity"/>
    <property type="evidence" value="ECO:0007669"/>
    <property type="project" value="InterPro"/>
</dbReference>
<proteinExistence type="predicted"/>
<keyword evidence="6" id="KW-1185">Reference proteome</keyword>
<keyword evidence="1" id="KW-0507">mRNA processing</keyword>
<evidence type="ECO:0000313" key="6">
    <source>
        <dbReference type="Proteomes" id="UP000765509"/>
    </source>
</evidence>
<dbReference type="EMBL" id="AVOT02012298">
    <property type="protein sequence ID" value="MBW0493889.1"/>
    <property type="molecule type" value="Genomic_DNA"/>
</dbReference>
<dbReference type="GO" id="GO:0008270">
    <property type="term" value="F:zinc ion binding"/>
    <property type="evidence" value="ECO:0007669"/>
    <property type="project" value="UniProtKB-KW"/>
</dbReference>
<keyword evidence="2" id="KW-0862">Zinc</keyword>
<gene>
    <name evidence="5" type="ORF">O181_033604</name>
</gene>
<dbReference type="SUPFAM" id="SSF56219">
    <property type="entry name" value="DNase I-like"/>
    <property type="match status" value="1"/>
</dbReference>
<dbReference type="InterPro" id="IPR036691">
    <property type="entry name" value="Endo/exonu/phosph_ase_sf"/>
</dbReference>
<dbReference type="OrthoDB" id="5549573at2759"/>
<keyword evidence="2" id="KW-0479">Metal-binding</keyword>